<reference evidence="2 3" key="1">
    <citation type="submission" date="2023-03" db="EMBL/GenBank/DDBJ databases">
        <authorList>
            <person name="Kaur S."/>
            <person name="Espinosa-Saiz D."/>
            <person name="Velazquez E."/>
            <person name="Menendez E."/>
            <person name="diCenzo G.C."/>
        </authorList>
    </citation>
    <scope>NUCLEOTIDE SEQUENCE [LARGE SCALE GENOMIC DNA]</scope>
    <source>
        <strain evidence="2 3">LMG 24692</strain>
        <plasmid evidence="2 3">unnamed</plasmid>
    </source>
</reference>
<evidence type="ECO:0000313" key="2">
    <source>
        <dbReference type="EMBL" id="WEX91536.1"/>
    </source>
</evidence>
<name>A0ABY8DKV1_9HYPH</name>
<protein>
    <submittedName>
        <fullName evidence="2">Uncharacterized protein</fullName>
    </submittedName>
</protein>
<geneLocation type="plasmid" evidence="2 3">
    <name>unnamed</name>
</geneLocation>
<accession>A0ABY8DKV1</accession>
<dbReference type="EMBL" id="CP120375">
    <property type="protein sequence ID" value="WEX91536.1"/>
    <property type="molecule type" value="Genomic_DNA"/>
</dbReference>
<proteinExistence type="predicted"/>
<feature type="transmembrane region" description="Helical" evidence="1">
    <location>
        <begin position="6"/>
        <end position="29"/>
    </location>
</feature>
<evidence type="ECO:0000256" key="1">
    <source>
        <dbReference type="SAM" id="Phobius"/>
    </source>
</evidence>
<sequence length="76" mass="8604">MEVALINIIGICLFLGAGVFIGIIGHLVIKDFPLMRRDSNYMSFFFSQRKTHARLLITLSLFNVVLFITIFTLIGL</sequence>
<keyword evidence="1" id="KW-0472">Membrane</keyword>
<keyword evidence="3" id="KW-1185">Reference proteome</keyword>
<keyword evidence="1" id="KW-1133">Transmembrane helix</keyword>
<keyword evidence="2" id="KW-0614">Plasmid</keyword>
<feature type="transmembrane region" description="Helical" evidence="1">
    <location>
        <begin position="55"/>
        <end position="74"/>
    </location>
</feature>
<dbReference type="RefSeq" id="WP_280663496.1">
    <property type="nucleotide sequence ID" value="NZ_CP120375.1"/>
</dbReference>
<evidence type="ECO:0000313" key="3">
    <source>
        <dbReference type="Proteomes" id="UP001229355"/>
    </source>
</evidence>
<organism evidence="2 3">
    <name type="scientific">Sinorhizobium garamanticum</name>
    <dbReference type="NCBI Taxonomy" id="680247"/>
    <lineage>
        <taxon>Bacteria</taxon>
        <taxon>Pseudomonadati</taxon>
        <taxon>Pseudomonadota</taxon>
        <taxon>Alphaproteobacteria</taxon>
        <taxon>Hyphomicrobiales</taxon>
        <taxon>Rhizobiaceae</taxon>
        <taxon>Sinorhizobium/Ensifer group</taxon>
        <taxon>Sinorhizobium</taxon>
    </lineage>
</organism>
<keyword evidence="1" id="KW-0812">Transmembrane</keyword>
<gene>
    <name evidence="2" type="ORF">PZN02_006356</name>
</gene>
<dbReference type="Proteomes" id="UP001229355">
    <property type="component" value="Plasmid unnamed"/>
</dbReference>